<keyword evidence="18" id="KW-0511">Multifunctional enzyme</keyword>
<evidence type="ECO:0000256" key="20">
    <source>
        <dbReference type="ARBA" id="ARBA00032454"/>
    </source>
</evidence>
<keyword evidence="10" id="KW-0645">Protease</keyword>
<dbReference type="InterPro" id="IPR001460">
    <property type="entry name" value="PCN-bd_Tpept"/>
</dbReference>
<evidence type="ECO:0000256" key="21">
    <source>
        <dbReference type="ARBA" id="ARBA00034000"/>
    </source>
</evidence>
<dbReference type="GO" id="GO:0006508">
    <property type="term" value="P:proteolysis"/>
    <property type="evidence" value="ECO:0007669"/>
    <property type="project" value="UniProtKB-KW"/>
</dbReference>
<dbReference type="PIRSF" id="PIRSF002799">
    <property type="entry name" value="PBP_1b"/>
    <property type="match status" value="1"/>
</dbReference>
<keyword evidence="16" id="KW-0472">Membrane</keyword>
<dbReference type="GO" id="GO:0008658">
    <property type="term" value="F:penicillin binding"/>
    <property type="evidence" value="ECO:0007669"/>
    <property type="project" value="InterPro"/>
</dbReference>
<evidence type="ECO:0000313" key="27">
    <source>
        <dbReference type="EMBL" id="SHH36523.1"/>
    </source>
</evidence>
<dbReference type="Pfam" id="PF00912">
    <property type="entry name" value="Transgly"/>
    <property type="match status" value="1"/>
</dbReference>
<keyword evidence="28" id="KW-1185">Reference proteome</keyword>
<comment type="similarity">
    <text evidence="4">In the C-terminal section; belongs to the transpeptidase family.</text>
</comment>
<evidence type="ECO:0000256" key="7">
    <source>
        <dbReference type="ARBA" id="ARBA00018637"/>
    </source>
</evidence>
<keyword evidence="13" id="KW-0378">Hydrolase</keyword>
<comment type="catalytic activity">
    <reaction evidence="23">
        <text>[GlcNAc-(1-&gt;4)-Mur2Ac(oyl-L-Ala-gamma-D-Glu-L-Lys-D-Ala-D-Ala)](n)-di-trans,octa-cis-undecaprenyl diphosphate + beta-D-GlcNAc-(1-&gt;4)-Mur2Ac(oyl-L-Ala-gamma-D-Glu-L-Lys-D-Ala-D-Ala)-di-trans,octa-cis-undecaprenyl diphosphate = [GlcNAc-(1-&gt;4)-Mur2Ac(oyl-L-Ala-gamma-D-Glu-L-Lys-D-Ala-D-Ala)](n+1)-di-trans,octa-cis-undecaprenyl diphosphate + di-trans,octa-cis-undecaprenyl diphosphate + H(+)</text>
        <dbReference type="Rhea" id="RHEA:23708"/>
        <dbReference type="Rhea" id="RHEA-COMP:9602"/>
        <dbReference type="Rhea" id="RHEA-COMP:9603"/>
        <dbReference type="ChEBI" id="CHEBI:15378"/>
        <dbReference type="ChEBI" id="CHEBI:58405"/>
        <dbReference type="ChEBI" id="CHEBI:60033"/>
        <dbReference type="ChEBI" id="CHEBI:78435"/>
        <dbReference type="EC" id="2.4.99.28"/>
    </reaction>
</comment>
<evidence type="ECO:0000256" key="22">
    <source>
        <dbReference type="ARBA" id="ARBA00044770"/>
    </source>
</evidence>
<evidence type="ECO:0000256" key="23">
    <source>
        <dbReference type="ARBA" id="ARBA00049902"/>
    </source>
</evidence>
<dbReference type="PANTHER" id="PTHR32282:SF11">
    <property type="entry name" value="PENICILLIN-BINDING PROTEIN 1B"/>
    <property type="match status" value="1"/>
</dbReference>
<protein>
    <recommendedName>
        <fullName evidence="7">Penicillin-binding protein 1B</fullName>
        <ecNumber evidence="22">2.4.99.28</ecNumber>
        <ecNumber evidence="6">3.4.16.4</ecNumber>
    </recommendedName>
    <alternativeName>
        <fullName evidence="20">Murein polymerase</fullName>
    </alternativeName>
</protein>
<evidence type="ECO:0000256" key="17">
    <source>
        <dbReference type="ARBA" id="ARBA00023251"/>
    </source>
</evidence>
<evidence type="ECO:0000256" key="14">
    <source>
        <dbReference type="ARBA" id="ARBA00022960"/>
    </source>
</evidence>
<evidence type="ECO:0000256" key="19">
    <source>
        <dbReference type="ARBA" id="ARBA00023316"/>
    </source>
</evidence>
<feature type="domain" description="Penicillin-binding protein transpeptidase" evidence="24">
    <location>
        <begin position="417"/>
        <end position="657"/>
    </location>
</feature>
<proteinExistence type="inferred from homology"/>
<evidence type="ECO:0000256" key="3">
    <source>
        <dbReference type="ARBA" id="ARBA00004752"/>
    </source>
</evidence>
<evidence type="ECO:0000313" key="28">
    <source>
        <dbReference type="Proteomes" id="UP000184139"/>
    </source>
</evidence>
<dbReference type="InterPro" id="IPR028166">
    <property type="entry name" value="UB2H"/>
</dbReference>
<dbReference type="InterPro" id="IPR050396">
    <property type="entry name" value="Glycosyltr_51/Transpeptidase"/>
</dbReference>
<dbReference type="Gene3D" id="3.30.2060.10">
    <property type="entry name" value="Penicillin-binding protein 1b domain"/>
    <property type="match status" value="1"/>
</dbReference>
<evidence type="ECO:0000259" key="26">
    <source>
        <dbReference type="Pfam" id="PF14814"/>
    </source>
</evidence>
<dbReference type="NCBIfam" id="TIGR02071">
    <property type="entry name" value="PBP_1b"/>
    <property type="match status" value="1"/>
</dbReference>
<dbReference type="Gene3D" id="3.40.710.10">
    <property type="entry name" value="DD-peptidase/beta-lactamase superfamily"/>
    <property type="match status" value="1"/>
</dbReference>
<comment type="similarity">
    <text evidence="5">In the N-terminal section; belongs to the glycosyltransferase 51 family.</text>
</comment>
<dbReference type="GO" id="GO:0009252">
    <property type="term" value="P:peptidoglycan biosynthetic process"/>
    <property type="evidence" value="ECO:0007669"/>
    <property type="project" value="UniProtKB-UniPathway"/>
</dbReference>
<dbReference type="OrthoDB" id="9766909at2"/>
<dbReference type="GO" id="GO:0009002">
    <property type="term" value="F:serine-type D-Ala-D-Ala carboxypeptidase activity"/>
    <property type="evidence" value="ECO:0007669"/>
    <property type="project" value="UniProtKB-EC"/>
</dbReference>
<dbReference type="EC" id="3.4.16.4" evidence="6"/>
<dbReference type="PANTHER" id="PTHR32282">
    <property type="entry name" value="BINDING PROTEIN TRANSPEPTIDASE, PUTATIVE-RELATED"/>
    <property type="match status" value="1"/>
</dbReference>
<dbReference type="STRING" id="1121409.SAMN02745124_00291"/>
<accession>A0A1M5SF41</accession>
<comment type="pathway">
    <text evidence="3">Cell wall biogenesis; peptidoglycan biosynthesis.</text>
</comment>
<evidence type="ECO:0000256" key="16">
    <source>
        <dbReference type="ARBA" id="ARBA00023136"/>
    </source>
</evidence>
<dbReference type="GO" id="GO:0030288">
    <property type="term" value="C:outer membrane-bounded periplasmic space"/>
    <property type="evidence" value="ECO:0007669"/>
    <property type="project" value="TreeGrafter"/>
</dbReference>
<feature type="domain" description="Bifunctional transglycosylase second" evidence="26">
    <location>
        <begin position="58"/>
        <end position="142"/>
    </location>
</feature>
<dbReference type="SUPFAM" id="SSF53955">
    <property type="entry name" value="Lysozyme-like"/>
    <property type="match status" value="1"/>
</dbReference>
<dbReference type="Gene3D" id="1.10.3810.10">
    <property type="entry name" value="Biosynthetic peptidoglycan transglycosylase-like"/>
    <property type="match status" value="1"/>
</dbReference>
<keyword evidence="15" id="KW-0573">Peptidoglycan synthesis</keyword>
<dbReference type="UniPathway" id="UPA00219"/>
<comment type="subcellular location">
    <subcellularLocation>
        <location evidence="2">Cell membrane</location>
    </subcellularLocation>
</comment>
<dbReference type="InterPro" id="IPR012338">
    <property type="entry name" value="Beta-lactam/transpept-like"/>
</dbReference>
<evidence type="ECO:0000256" key="18">
    <source>
        <dbReference type="ARBA" id="ARBA00023268"/>
    </source>
</evidence>
<keyword evidence="19" id="KW-0961">Cell wall biogenesis/degradation</keyword>
<keyword evidence="11" id="KW-0328">Glycosyltransferase</keyword>
<evidence type="ECO:0000256" key="13">
    <source>
        <dbReference type="ARBA" id="ARBA00022801"/>
    </source>
</evidence>
<dbReference type="EC" id="2.4.99.28" evidence="22"/>
<evidence type="ECO:0000256" key="2">
    <source>
        <dbReference type="ARBA" id="ARBA00004236"/>
    </source>
</evidence>
<comment type="catalytic activity">
    <reaction evidence="21">
        <text>Preferential cleavage: (Ac)2-L-Lys-D-Ala-|-D-Ala. Also transpeptidation of peptidyl-alanyl moieties that are N-acyl substituents of D-alanine.</text>
        <dbReference type="EC" id="3.4.16.4"/>
    </reaction>
</comment>
<keyword evidence="17" id="KW-0046">Antibiotic resistance</keyword>
<dbReference type="Pfam" id="PF14814">
    <property type="entry name" value="UB2H"/>
    <property type="match status" value="1"/>
</dbReference>
<dbReference type="InterPro" id="IPR036950">
    <property type="entry name" value="PBP_transglycosylase"/>
</dbReference>
<evidence type="ECO:0000256" key="10">
    <source>
        <dbReference type="ARBA" id="ARBA00022670"/>
    </source>
</evidence>
<dbReference type="RefSeq" id="WP_161949784.1">
    <property type="nucleotide sequence ID" value="NZ_FQXS01000001.1"/>
</dbReference>
<dbReference type="GO" id="GO:0046677">
    <property type="term" value="P:response to antibiotic"/>
    <property type="evidence" value="ECO:0007669"/>
    <property type="project" value="UniProtKB-KW"/>
</dbReference>
<keyword evidence="14" id="KW-0133">Cell shape</keyword>
<evidence type="ECO:0000256" key="8">
    <source>
        <dbReference type="ARBA" id="ARBA00022475"/>
    </source>
</evidence>
<evidence type="ECO:0000256" key="11">
    <source>
        <dbReference type="ARBA" id="ARBA00022676"/>
    </source>
</evidence>
<dbReference type="GO" id="GO:0009274">
    <property type="term" value="C:peptidoglycan-based cell wall"/>
    <property type="evidence" value="ECO:0007669"/>
    <property type="project" value="InterPro"/>
</dbReference>
<dbReference type="SUPFAM" id="SSF56601">
    <property type="entry name" value="beta-lactamase/transpeptidase-like"/>
    <property type="match status" value="1"/>
</dbReference>
<comment type="function">
    <text evidence="1">Cell wall formation. Synthesis of cross-linked peptidoglycan from the lipid intermediates. The enzyme has a penicillin-insensitive transglycosylase N-terminal domain (formation of linear glycan strands) and a penicillin-sensitive transpeptidase C-terminal domain (cross-linking of the peptide subunits).</text>
</comment>
<evidence type="ECO:0000256" key="6">
    <source>
        <dbReference type="ARBA" id="ARBA00012448"/>
    </source>
</evidence>
<dbReference type="GO" id="GO:0071555">
    <property type="term" value="P:cell wall organization"/>
    <property type="evidence" value="ECO:0007669"/>
    <property type="project" value="UniProtKB-KW"/>
</dbReference>
<dbReference type="GO" id="GO:0005886">
    <property type="term" value="C:plasma membrane"/>
    <property type="evidence" value="ECO:0007669"/>
    <property type="project" value="UniProtKB-SubCell"/>
</dbReference>
<dbReference type="AlphaFoldDB" id="A0A1M5SF41"/>
<evidence type="ECO:0000259" key="24">
    <source>
        <dbReference type="Pfam" id="PF00905"/>
    </source>
</evidence>
<dbReference type="InterPro" id="IPR023346">
    <property type="entry name" value="Lysozyme-like_dom_sf"/>
</dbReference>
<keyword evidence="12" id="KW-0808">Transferase</keyword>
<dbReference type="GO" id="GO:0008360">
    <property type="term" value="P:regulation of cell shape"/>
    <property type="evidence" value="ECO:0007669"/>
    <property type="project" value="UniProtKB-KW"/>
</dbReference>
<dbReference type="InterPro" id="IPR011813">
    <property type="entry name" value="PBP_1b"/>
</dbReference>
<dbReference type="Pfam" id="PF00905">
    <property type="entry name" value="Transpeptidase"/>
    <property type="match status" value="1"/>
</dbReference>
<reference evidence="27 28" key="1">
    <citation type="submission" date="2016-11" db="EMBL/GenBank/DDBJ databases">
        <authorList>
            <person name="Jaros S."/>
            <person name="Januszkiewicz K."/>
            <person name="Wedrychowicz H."/>
        </authorList>
    </citation>
    <scope>NUCLEOTIDE SEQUENCE [LARGE SCALE GENOMIC DNA]</scope>
    <source>
        <strain evidence="27 28">DSM 9705</strain>
    </source>
</reference>
<evidence type="ECO:0000256" key="4">
    <source>
        <dbReference type="ARBA" id="ARBA00007090"/>
    </source>
</evidence>
<evidence type="ECO:0000256" key="9">
    <source>
        <dbReference type="ARBA" id="ARBA00022645"/>
    </source>
</evidence>
<organism evidence="27 28">
    <name type="scientific">Desulfofustis glycolicus DSM 9705</name>
    <dbReference type="NCBI Taxonomy" id="1121409"/>
    <lineage>
        <taxon>Bacteria</taxon>
        <taxon>Pseudomonadati</taxon>
        <taxon>Thermodesulfobacteriota</taxon>
        <taxon>Desulfobulbia</taxon>
        <taxon>Desulfobulbales</taxon>
        <taxon>Desulfocapsaceae</taxon>
        <taxon>Desulfofustis</taxon>
    </lineage>
</organism>
<evidence type="ECO:0000256" key="12">
    <source>
        <dbReference type="ARBA" id="ARBA00022679"/>
    </source>
</evidence>
<dbReference type="GO" id="GO:0008955">
    <property type="term" value="F:peptidoglycan glycosyltransferase activity"/>
    <property type="evidence" value="ECO:0007669"/>
    <property type="project" value="UniProtKB-EC"/>
</dbReference>
<evidence type="ECO:0000256" key="15">
    <source>
        <dbReference type="ARBA" id="ARBA00022984"/>
    </source>
</evidence>
<keyword evidence="9" id="KW-0121">Carboxypeptidase</keyword>
<name>A0A1M5SF41_9BACT</name>
<dbReference type="Proteomes" id="UP000184139">
    <property type="component" value="Unassembled WGS sequence"/>
</dbReference>
<evidence type="ECO:0000256" key="1">
    <source>
        <dbReference type="ARBA" id="ARBA00002624"/>
    </source>
</evidence>
<sequence>MFRLSKSRLFMLLTLAIALLLTVGAVSYLRILDEEIRNRFENKRWSLPAIVYARPLELYPSLQLSPKMLESELLLGGYRRENRPEGAGSYTRTDNTIELTSRSFHFPDGQEPSHRLVITFAGDQIAALNDAATSQPVLSARLDPMRIGSFHPRVHEDRIVVDRESLPDLLVETLLLIEDRSFYDHHGVSPLAIARALVANITAGEIVQGGSTLTQQLVKNLFLDRERSLLRKAREAIMAVLLERRYPKDEILTAYANEIFLGQDGNRAIHGFALASTYYFKRTLDDLRPDQIATLVGMIKGPSYYDPYRHIDRCRQRRDLVLTAMADHDLIDTEHMERSLAQPLTDVDLQRSGLNRFPAFLGLVRQQLAEDYREEDLTGDGLQILTTLDPHVQLQVEENLQRTIDDLSTKEDDALEGAVVVTTRETGEVLALAGGKVPARHGFNRALQARRPIGSLIKPAIYLAALNHGYTLASPLLDATITVNPGSADQWQPKNYDHLEHGRVPLVTALANSYNLATVRLGLDLGLERVIEAIDALGYQESLQPLPSLLLGAVEMTPLDVCTLYQTIGAGGFSTTLRAIDSVMTADHHLLTRYGVSIEQRISPEITFLLTHALQRVVREGTGAALLRSPRLRDYGIAGKTGTTDGLRDSWFAGFTGDHLAVVWLGNDDNTPAGITGSAGAMRVWQHIMESIPTAPLEPVAPSSIEWLRINRQTLRQAPWFDNDTMTLPFIAGSGPIPENNRTPVGETIDRTIKGLFDSLNDLLR</sequence>
<feature type="domain" description="Glycosyl transferase family 51" evidence="25">
    <location>
        <begin position="154"/>
        <end position="325"/>
    </location>
</feature>
<gene>
    <name evidence="27" type="ORF">SAMN02745124_00291</name>
</gene>
<keyword evidence="8" id="KW-1003">Cell membrane</keyword>
<evidence type="ECO:0000256" key="5">
    <source>
        <dbReference type="ARBA" id="ARBA00007739"/>
    </source>
</evidence>
<evidence type="ECO:0000259" key="25">
    <source>
        <dbReference type="Pfam" id="PF00912"/>
    </source>
</evidence>
<dbReference type="InterPro" id="IPR001264">
    <property type="entry name" value="Glyco_trans_51"/>
</dbReference>
<dbReference type="EMBL" id="FQXS01000001">
    <property type="protein sequence ID" value="SHH36523.1"/>
    <property type="molecule type" value="Genomic_DNA"/>
</dbReference>